<dbReference type="PANTHER" id="PTHR43479">
    <property type="entry name" value="ACREF/ENVCD OPERON REPRESSOR-RELATED"/>
    <property type="match status" value="1"/>
</dbReference>
<comment type="caution">
    <text evidence="4">The sequence shown here is derived from an EMBL/GenBank/DDBJ whole genome shotgun (WGS) entry which is preliminary data.</text>
</comment>
<protein>
    <submittedName>
        <fullName evidence="4">TetR/AcrR family transcriptional regulator</fullName>
    </submittedName>
</protein>
<dbReference type="PROSITE" id="PS50977">
    <property type="entry name" value="HTH_TETR_2"/>
    <property type="match status" value="1"/>
</dbReference>
<gene>
    <name evidence="4" type="ORF">ACFO4N_12675</name>
</gene>
<dbReference type="PANTHER" id="PTHR43479:SF11">
    <property type="entry name" value="ACREF_ENVCD OPERON REPRESSOR-RELATED"/>
    <property type="match status" value="1"/>
</dbReference>
<keyword evidence="1 2" id="KW-0238">DNA-binding</keyword>
<dbReference type="Pfam" id="PF17754">
    <property type="entry name" value="TetR_C_14"/>
    <property type="match status" value="1"/>
</dbReference>
<feature type="DNA-binding region" description="H-T-H motif" evidence="2">
    <location>
        <begin position="33"/>
        <end position="52"/>
    </location>
</feature>
<evidence type="ECO:0000313" key="4">
    <source>
        <dbReference type="EMBL" id="MFC4619568.1"/>
    </source>
</evidence>
<evidence type="ECO:0000256" key="2">
    <source>
        <dbReference type="PROSITE-ProRule" id="PRU00335"/>
    </source>
</evidence>
<name>A0ABV9GMY1_9BACL</name>
<dbReference type="InterPro" id="IPR041347">
    <property type="entry name" value="MftR_C"/>
</dbReference>
<keyword evidence="5" id="KW-1185">Reference proteome</keyword>
<dbReference type="SUPFAM" id="SSF46689">
    <property type="entry name" value="Homeodomain-like"/>
    <property type="match status" value="1"/>
</dbReference>
<dbReference type="Gene3D" id="1.10.357.10">
    <property type="entry name" value="Tetracycline Repressor, domain 2"/>
    <property type="match status" value="1"/>
</dbReference>
<dbReference type="InterPro" id="IPR001647">
    <property type="entry name" value="HTH_TetR"/>
</dbReference>
<feature type="domain" description="HTH tetR-type" evidence="3">
    <location>
        <begin position="10"/>
        <end position="70"/>
    </location>
</feature>
<organism evidence="4 5">
    <name type="scientific">Camelliibacillus cellulosilyticus</name>
    <dbReference type="NCBI Taxonomy" id="2174486"/>
    <lineage>
        <taxon>Bacteria</taxon>
        <taxon>Bacillati</taxon>
        <taxon>Bacillota</taxon>
        <taxon>Bacilli</taxon>
        <taxon>Bacillales</taxon>
        <taxon>Sporolactobacillaceae</taxon>
        <taxon>Camelliibacillus</taxon>
    </lineage>
</organism>
<dbReference type="RefSeq" id="WP_376846658.1">
    <property type="nucleotide sequence ID" value="NZ_JBHSFW010000009.1"/>
</dbReference>
<dbReference type="Pfam" id="PF00440">
    <property type="entry name" value="TetR_N"/>
    <property type="match status" value="1"/>
</dbReference>
<evidence type="ECO:0000259" key="3">
    <source>
        <dbReference type="PROSITE" id="PS50977"/>
    </source>
</evidence>
<proteinExistence type="predicted"/>
<dbReference type="PROSITE" id="PS01081">
    <property type="entry name" value="HTH_TETR_1"/>
    <property type="match status" value="1"/>
</dbReference>
<evidence type="ECO:0000313" key="5">
    <source>
        <dbReference type="Proteomes" id="UP001596022"/>
    </source>
</evidence>
<dbReference type="InterPro" id="IPR023772">
    <property type="entry name" value="DNA-bd_HTH_TetR-type_CS"/>
</dbReference>
<dbReference type="Proteomes" id="UP001596022">
    <property type="component" value="Unassembled WGS sequence"/>
</dbReference>
<evidence type="ECO:0000256" key="1">
    <source>
        <dbReference type="ARBA" id="ARBA00023125"/>
    </source>
</evidence>
<dbReference type="InterPro" id="IPR050624">
    <property type="entry name" value="HTH-type_Tx_Regulator"/>
</dbReference>
<accession>A0ABV9GMY1</accession>
<dbReference type="EMBL" id="JBHSFW010000009">
    <property type="protein sequence ID" value="MFC4619568.1"/>
    <property type="molecule type" value="Genomic_DNA"/>
</dbReference>
<dbReference type="PRINTS" id="PR00455">
    <property type="entry name" value="HTHTETR"/>
</dbReference>
<reference evidence="5" key="1">
    <citation type="journal article" date="2019" name="Int. J. Syst. Evol. Microbiol.">
        <title>The Global Catalogue of Microorganisms (GCM) 10K type strain sequencing project: providing services to taxonomists for standard genome sequencing and annotation.</title>
        <authorList>
            <consortium name="The Broad Institute Genomics Platform"/>
            <consortium name="The Broad Institute Genome Sequencing Center for Infectious Disease"/>
            <person name="Wu L."/>
            <person name="Ma J."/>
        </authorList>
    </citation>
    <scope>NUCLEOTIDE SEQUENCE [LARGE SCALE GENOMIC DNA]</scope>
    <source>
        <strain evidence="5">CGMCC 1.16306</strain>
    </source>
</reference>
<dbReference type="InterPro" id="IPR009057">
    <property type="entry name" value="Homeodomain-like_sf"/>
</dbReference>
<sequence>MTQPKQSGAANSRQRLIKAAIELFMINGFEQTTVVQIAARANLTERTFFRHFADKREVLFSGSNHLTTFLLNAIQTSDADMSAFEIVFNAFLQASETIFDPIHIFAMKRYQIINANPELQERECLKLANVSKAISQTLQERGLPMLDAELVSHSNLTLFRIAYEQWATHTEALSLVDTLKRVRSAWKKLH</sequence>